<proteinExistence type="predicted"/>
<organism evidence="8 9">
    <name type="scientific">Thelonectria olida</name>
    <dbReference type="NCBI Taxonomy" id="1576542"/>
    <lineage>
        <taxon>Eukaryota</taxon>
        <taxon>Fungi</taxon>
        <taxon>Dikarya</taxon>
        <taxon>Ascomycota</taxon>
        <taxon>Pezizomycotina</taxon>
        <taxon>Sordariomycetes</taxon>
        <taxon>Hypocreomycetidae</taxon>
        <taxon>Hypocreales</taxon>
        <taxon>Nectriaceae</taxon>
        <taxon>Thelonectria</taxon>
    </lineage>
</organism>
<keyword evidence="3" id="KW-0175">Coiled coil</keyword>
<feature type="coiled-coil region" evidence="3">
    <location>
        <begin position="1040"/>
        <end position="1067"/>
    </location>
</feature>
<dbReference type="SUPFAM" id="SSF53167">
    <property type="entry name" value="Purine and uridine phosphorylases"/>
    <property type="match status" value="1"/>
</dbReference>
<dbReference type="InterPro" id="IPR027417">
    <property type="entry name" value="P-loop_NTPase"/>
</dbReference>
<dbReference type="PANTHER" id="PTHR46082:SF11">
    <property type="entry name" value="AAA+ ATPASE DOMAIN-CONTAINING PROTEIN-RELATED"/>
    <property type="match status" value="1"/>
</dbReference>
<evidence type="ECO:0008006" key="10">
    <source>
        <dbReference type="Google" id="ProtNLM"/>
    </source>
</evidence>
<dbReference type="InterPro" id="IPR054471">
    <property type="entry name" value="GPIID_WHD"/>
</dbReference>
<dbReference type="InterPro" id="IPR053137">
    <property type="entry name" value="NLR-like"/>
</dbReference>
<dbReference type="PROSITE" id="PS50297">
    <property type="entry name" value="ANK_REP_REGION"/>
    <property type="match status" value="1"/>
</dbReference>
<evidence type="ECO:0000313" key="9">
    <source>
        <dbReference type="Proteomes" id="UP000777438"/>
    </source>
</evidence>
<feature type="domain" description="GPI inositol-deacylase winged helix" evidence="6">
    <location>
        <begin position="608"/>
        <end position="685"/>
    </location>
</feature>
<dbReference type="Pfam" id="PF24883">
    <property type="entry name" value="NPHP3_N"/>
    <property type="match status" value="1"/>
</dbReference>
<dbReference type="Pfam" id="PF01048">
    <property type="entry name" value="PNP_UDP_1"/>
    <property type="match status" value="1"/>
</dbReference>
<evidence type="ECO:0000259" key="7">
    <source>
        <dbReference type="Pfam" id="PF24883"/>
    </source>
</evidence>
<evidence type="ECO:0000256" key="2">
    <source>
        <dbReference type="PROSITE-ProRule" id="PRU00023"/>
    </source>
</evidence>
<dbReference type="PROSITE" id="PS50088">
    <property type="entry name" value="ANK_REPEAT"/>
    <property type="match status" value="1"/>
</dbReference>
<dbReference type="GO" id="GO:0009116">
    <property type="term" value="P:nucleoside metabolic process"/>
    <property type="evidence" value="ECO:0007669"/>
    <property type="project" value="InterPro"/>
</dbReference>
<sequence length="1155" mass="128128">MRKREFELENNRGATSGAEKRRKIDGDDQTSTPNAPKRKLAHEDYTVGWICPLEVEQIAALEMLDKEHDRLPQPPTDHNVYNLGSIAGHNVVIAGLHQPGNNPAATVVTQMRTTFPSLRFGLLVGIGGGVPVKTDNGMIRLGDVVVSKPAGRHSGAVQYDHGKAKAGQFERTGALAPPPAVLLNAAQDLAAKRARSRKDPVEENIKRIDTSIRGLRRGTIASGELVIKDAILRDQLAKEHDLLCFEMEAAGALADFPCIVIRGISDYCDSHKNDQWHGYAAAAAAAYARQLFVHMPIDEVKRDVSETAEENIHHMKLRQGDQDREKILDWLTQINYGPQQSDYISRRQPGTGQWLLDSAEFKAWVETGKQTLFCPGIPGAGKTILTSIVVEELTTRFGNNKSIGVAYLYCNFQRQDEQKAEDLLAGLLKQLAQGQSSLPDSVTSLHDKHKDKMTRPSFDEISRALQKLLSKLVNLQTSQGTNIFATSRFIPEIVDRFKTSISLEIRASADDVARYLQGHIGQLPSFVQRDRELQEEIKTGISDAVDGMFLLAQIYLGLLDDKMTPNDIRSAMAVFPKQGRGLGEDKKAQVLANAYEQAMERINGQKPGFRKLAMDVLSWITCAKRPLTTSELQHALAIQTRKPELHSGDLPHIEDMVSVCAGLVTVDEESRTIRLVHYTTQEYFEQTQERWFPTVQTNITAICVTYLSFGAFEAGCCKTDEEFEERLWSNPLYDYAAHNWGYHALKDTTSDQVVISFLESEAKVEASSQALMAKRYSWQSMYSQVFPRQMTGLHLAGYFGVSKAADTLLRLGHSPNLNDSYGRTPLWYAAANGREAIVRLLLDTDNIDINAKDDNGRTPLLTSNRITEQVAHQTGLTTNRGHDIASWASENGLGLLNTPDIPTNPHGNTIDLAFSNVPLDEAYIEDHLATSSDHFTLSLTLPGIKPAPIQPGKIRITTDDELKRFVEIVELGSTGIPVAASGPLELDELASALVNLLQSAAKAAGRPARKGARNAPWWTEECAWAAAGYPGDLPYQDNLYSANSEQLDDLIRRCDQLEDDLLEAQASRNELGTLASRYAEQLDEEAVNRGVLELALDQNKEALRNKIGELEKAFKEIGEKNQVIETQNFLLKNAWKTTNLWSPHTESANRRCHCC</sequence>
<dbReference type="SUPFAM" id="SSF48403">
    <property type="entry name" value="Ankyrin repeat"/>
    <property type="match status" value="1"/>
</dbReference>
<dbReference type="Proteomes" id="UP000777438">
    <property type="component" value="Unassembled WGS sequence"/>
</dbReference>
<dbReference type="OrthoDB" id="1577640at2759"/>
<feature type="domain" description="Nucleoside phosphorylase" evidence="5">
    <location>
        <begin position="54"/>
        <end position="286"/>
    </location>
</feature>
<evidence type="ECO:0000313" key="8">
    <source>
        <dbReference type="EMBL" id="KAH6881055.1"/>
    </source>
</evidence>
<dbReference type="InterPro" id="IPR036691">
    <property type="entry name" value="Endo/exonu/phosph_ase_sf"/>
</dbReference>
<dbReference type="Pfam" id="PF22939">
    <property type="entry name" value="WHD_GPIID"/>
    <property type="match status" value="1"/>
</dbReference>
<keyword evidence="9" id="KW-1185">Reference proteome</keyword>
<dbReference type="EMBL" id="JAGPYM010000024">
    <property type="protein sequence ID" value="KAH6881055.1"/>
    <property type="molecule type" value="Genomic_DNA"/>
</dbReference>
<evidence type="ECO:0000259" key="6">
    <source>
        <dbReference type="Pfam" id="PF22939"/>
    </source>
</evidence>
<dbReference type="SMART" id="SM00248">
    <property type="entry name" value="ANK"/>
    <property type="match status" value="2"/>
</dbReference>
<accession>A0A9P8VZE9</accession>
<evidence type="ECO:0000256" key="4">
    <source>
        <dbReference type="SAM" id="MobiDB-lite"/>
    </source>
</evidence>
<name>A0A9P8VZE9_9HYPO</name>
<dbReference type="InterPro" id="IPR056884">
    <property type="entry name" value="NPHP3-like_N"/>
</dbReference>
<dbReference type="InterPro" id="IPR002110">
    <property type="entry name" value="Ankyrin_rpt"/>
</dbReference>
<dbReference type="GO" id="GO:0003824">
    <property type="term" value="F:catalytic activity"/>
    <property type="evidence" value="ECO:0007669"/>
    <property type="project" value="InterPro"/>
</dbReference>
<evidence type="ECO:0000256" key="3">
    <source>
        <dbReference type="SAM" id="Coils"/>
    </source>
</evidence>
<comment type="caution">
    <text evidence="8">The sequence shown here is derived from an EMBL/GenBank/DDBJ whole genome shotgun (WGS) entry which is preliminary data.</text>
</comment>
<dbReference type="PANTHER" id="PTHR46082">
    <property type="entry name" value="ATP/GTP-BINDING PROTEIN-RELATED"/>
    <property type="match status" value="1"/>
</dbReference>
<feature type="coiled-coil region" evidence="3">
    <location>
        <begin position="1093"/>
        <end position="1120"/>
    </location>
</feature>
<dbReference type="Gene3D" id="3.40.50.300">
    <property type="entry name" value="P-loop containing nucleotide triphosphate hydrolases"/>
    <property type="match status" value="1"/>
</dbReference>
<dbReference type="InterPro" id="IPR000845">
    <property type="entry name" value="Nucleoside_phosphorylase_d"/>
</dbReference>
<feature type="compositionally biased region" description="Basic and acidic residues" evidence="4">
    <location>
        <begin position="1"/>
        <end position="10"/>
    </location>
</feature>
<dbReference type="InterPro" id="IPR036770">
    <property type="entry name" value="Ankyrin_rpt-contain_sf"/>
</dbReference>
<protein>
    <recommendedName>
        <fullName evidence="10">Nucleoside phosphorylase domain-containing protein</fullName>
    </recommendedName>
</protein>
<dbReference type="Pfam" id="PF12796">
    <property type="entry name" value="Ank_2"/>
    <property type="match status" value="1"/>
</dbReference>
<dbReference type="Gene3D" id="1.25.40.20">
    <property type="entry name" value="Ankyrin repeat-containing domain"/>
    <property type="match status" value="1"/>
</dbReference>
<feature type="region of interest" description="Disordered" evidence="4">
    <location>
        <begin position="1"/>
        <end position="39"/>
    </location>
</feature>
<dbReference type="Gene3D" id="3.60.10.10">
    <property type="entry name" value="Endonuclease/exonuclease/phosphatase"/>
    <property type="match status" value="1"/>
</dbReference>
<gene>
    <name evidence="8" type="ORF">B0T10DRAFT_565240</name>
</gene>
<dbReference type="InterPro" id="IPR035994">
    <property type="entry name" value="Nucleoside_phosphorylase_sf"/>
</dbReference>
<feature type="repeat" description="ANK" evidence="2">
    <location>
        <begin position="821"/>
        <end position="843"/>
    </location>
</feature>
<dbReference type="Gene3D" id="3.40.50.1580">
    <property type="entry name" value="Nucleoside phosphorylase domain"/>
    <property type="match status" value="1"/>
</dbReference>
<evidence type="ECO:0000259" key="5">
    <source>
        <dbReference type="Pfam" id="PF01048"/>
    </source>
</evidence>
<keyword evidence="1" id="KW-0677">Repeat</keyword>
<keyword evidence="2" id="KW-0040">ANK repeat</keyword>
<dbReference type="AlphaFoldDB" id="A0A9P8VZE9"/>
<dbReference type="SUPFAM" id="SSF52540">
    <property type="entry name" value="P-loop containing nucleoside triphosphate hydrolases"/>
    <property type="match status" value="1"/>
</dbReference>
<evidence type="ECO:0000256" key="1">
    <source>
        <dbReference type="ARBA" id="ARBA00022737"/>
    </source>
</evidence>
<feature type="domain" description="Nephrocystin 3-like N-terminal" evidence="7">
    <location>
        <begin position="350"/>
        <end position="473"/>
    </location>
</feature>
<reference evidence="8 9" key="1">
    <citation type="journal article" date="2021" name="Nat. Commun.">
        <title>Genetic determinants of endophytism in the Arabidopsis root mycobiome.</title>
        <authorList>
            <person name="Mesny F."/>
            <person name="Miyauchi S."/>
            <person name="Thiergart T."/>
            <person name="Pickel B."/>
            <person name="Atanasova L."/>
            <person name="Karlsson M."/>
            <person name="Huettel B."/>
            <person name="Barry K.W."/>
            <person name="Haridas S."/>
            <person name="Chen C."/>
            <person name="Bauer D."/>
            <person name="Andreopoulos W."/>
            <person name="Pangilinan J."/>
            <person name="LaButti K."/>
            <person name="Riley R."/>
            <person name="Lipzen A."/>
            <person name="Clum A."/>
            <person name="Drula E."/>
            <person name="Henrissat B."/>
            <person name="Kohler A."/>
            <person name="Grigoriev I.V."/>
            <person name="Martin F.M."/>
            <person name="Hacquard S."/>
        </authorList>
    </citation>
    <scope>NUCLEOTIDE SEQUENCE [LARGE SCALE GENOMIC DNA]</scope>
    <source>
        <strain evidence="8 9">MPI-CAGE-CH-0241</strain>
    </source>
</reference>